<sequence length="553" mass="60007">MTISAGVPGSECSVAAVGWQEIASKKRALRDVAVRTFKNADDVDTAITAIDDASALVEALASGQLTAEAVTRAYIQQAIEAHENTNCLTEVCFAEAIDRAITLDKHLATTGSPYGPLHGMPISLKDQFDVKGLDTTLGYVGRSFAPAEADCVLVQMFKSMGAIVICKTNIPQSIMWCETDNPLFGLTTNPTDKRYTPGGSTGGEAALLSCRGSVLGLGTDIGGSIRIPSHMMGLYGFKPSSARLPYRGVQVSTDGQEHVPSSVGPMARSLKSIELTMRSLSNARPWTRDPKCAPIPWRQDAYDEIIQRPLVLAVLINDGVVQPHAPVARTLQHAVEILRSAGHQVFEWDASLHQDAIEVMDAYYTADGGEDIVCAVSAGGEPYIPHVEKLLKRGDAISVFEYWQLNRRKRSIQHAYLDKWQNFTLPSGEKVVADALIMPPMPHSAVPHGSCRWVGYTKVWNLMDYPALVIPGGRVGDFSKDCPVPVDRKAEAVNSHGGELDALNRALWEEKGDEMATLNLPIGIQIIGQKLEEERVLGVGKVLDDLLRKSKTT</sequence>
<dbReference type="PANTHER" id="PTHR46072">
    <property type="entry name" value="AMIDASE-RELATED-RELATED"/>
    <property type="match status" value="1"/>
</dbReference>
<comment type="similarity">
    <text evidence="1">Belongs to the amidase family.</text>
</comment>
<evidence type="ECO:0000256" key="2">
    <source>
        <dbReference type="ARBA" id="ARBA00022801"/>
    </source>
</evidence>
<evidence type="ECO:0000313" key="6">
    <source>
        <dbReference type="EMBL" id="KAH7039822.1"/>
    </source>
</evidence>
<name>A0A9P9BVJ9_9PEZI</name>
<protein>
    <submittedName>
        <fullName evidence="6">Acetamidase</fullName>
    </submittedName>
</protein>
<feature type="active site" description="Acyl-ester intermediate" evidence="3">
    <location>
        <position position="224"/>
    </location>
</feature>
<evidence type="ECO:0000256" key="1">
    <source>
        <dbReference type="ARBA" id="ARBA00009199"/>
    </source>
</evidence>
<dbReference type="GeneID" id="70180638"/>
<dbReference type="InterPro" id="IPR036928">
    <property type="entry name" value="AS_sf"/>
</dbReference>
<dbReference type="OrthoDB" id="6428749at2759"/>
<feature type="active site" description="Charge relay system" evidence="3">
    <location>
        <position position="125"/>
    </location>
</feature>
<gene>
    <name evidence="6" type="ORF">B0I36DRAFT_258945</name>
</gene>
<evidence type="ECO:0000259" key="5">
    <source>
        <dbReference type="Pfam" id="PF01425"/>
    </source>
</evidence>
<feature type="active site" description="Charge relay system" evidence="3">
    <location>
        <position position="200"/>
    </location>
</feature>
<evidence type="ECO:0000313" key="7">
    <source>
        <dbReference type="Proteomes" id="UP000756346"/>
    </source>
</evidence>
<dbReference type="InterPro" id="IPR023631">
    <property type="entry name" value="Amidase_dom"/>
</dbReference>
<dbReference type="PIRSF" id="PIRSF001221">
    <property type="entry name" value="Amidase_fungi"/>
    <property type="match status" value="1"/>
</dbReference>
<feature type="binding site" evidence="4">
    <location>
        <position position="200"/>
    </location>
    <ligand>
        <name>substrate</name>
    </ligand>
</feature>
<keyword evidence="7" id="KW-1185">Reference proteome</keyword>
<feature type="binding site" evidence="4">
    <location>
        <position position="174"/>
    </location>
    <ligand>
        <name>substrate</name>
    </ligand>
</feature>
<evidence type="ECO:0000256" key="3">
    <source>
        <dbReference type="PIRSR" id="PIRSR001221-1"/>
    </source>
</evidence>
<accession>A0A9P9BVJ9</accession>
<dbReference type="SUPFAM" id="SSF75304">
    <property type="entry name" value="Amidase signature (AS) enzymes"/>
    <property type="match status" value="1"/>
</dbReference>
<organism evidence="6 7">
    <name type="scientific">Microdochium trichocladiopsis</name>
    <dbReference type="NCBI Taxonomy" id="1682393"/>
    <lineage>
        <taxon>Eukaryota</taxon>
        <taxon>Fungi</taxon>
        <taxon>Dikarya</taxon>
        <taxon>Ascomycota</taxon>
        <taxon>Pezizomycotina</taxon>
        <taxon>Sordariomycetes</taxon>
        <taxon>Xylariomycetidae</taxon>
        <taxon>Xylariales</taxon>
        <taxon>Microdochiaceae</taxon>
        <taxon>Microdochium</taxon>
    </lineage>
</organism>
<keyword evidence="2" id="KW-0378">Hydrolase</keyword>
<dbReference type="EMBL" id="JAGTJQ010000001">
    <property type="protein sequence ID" value="KAH7039822.1"/>
    <property type="molecule type" value="Genomic_DNA"/>
</dbReference>
<dbReference type="Gene3D" id="3.90.1300.10">
    <property type="entry name" value="Amidase signature (AS) domain"/>
    <property type="match status" value="1"/>
</dbReference>
<reference evidence="6" key="1">
    <citation type="journal article" date="2021" name="Nat. Commun.">
        <title>Genetic determinants of endophytism in the Arabidopsis root mycobiome.</title>
        <authorList>
            <person name="Mesny F."/>
            <person name="Miyauchi S."/>
            <person name="Thiergart T."/>
            <person name="Pickel B."/>
            <person name="Atanasova L."/>
            <person name="Karlsson M."/>
            <person name="Huettel B."/>
            <person name="Barry K.W."/>
            <person name="Haridas S."/>
            <person name="Chen C."/>
            <person name="Bauer D."/>
            <person name="Andreopoulos W."/>
            <person name="Pangilinan J."/>
            <person name="LaButti K."/>
            <person name="Riley R."/>
            <person name="Lipzen A."/>
            <person name="Clum A."/>
            <person name="Drula E."/>
            <person name="Henrissat B."/>
            <person name="Kohler A."/>
            <person name="Grigoriev I.V."/>
            <person name="Martin F.M."/>
            <person name="Hacquard S."/>
        </authorList>
    </citation>
    <scope>NUCLEOTIDE SEQUENCE</scope>
    <source>
        <strain evidence="6">MPI-CAGE-CH-0230</strain>
    </source>
</reference>
<feature type="domain" description="Amidase" evidence="5">
    <location>
        <begin position="70"/>
        <end position="537"/>
    </location>
</feature>
<dbReference type="Pfam" id="PF01425">
    <property type="entry name" value="Amidase"/>
    <property type="match status" value="1"/>
</dbReference>
<dbReference type="Proteomes" id="UP000756346">
    <property type="component" value="Unassembled WGS sequence"/>
</dbReference>
<proteinExistence type="inferred from homology"/>
<feature type="binding site" evidence="4">
    <location>
        <begin position="221"/>
        <end position="224"/>
    </location>
    <ligand>
        <name>substrate</name>
    </ligand>
</feature>
<comment type="caution">
    <text evidence="6">The sequence shown here is derived from an EMBL/GenBank/DDBJ whole genome shotgun (WGS) entry which is preliminary data.</text>
</comment>
<dbReference type="RefSeq" id="XP_046017877.1">
    <property type="nucleotide sequence ID" value="XM_046151092.1"/>
</dbReference>
<evidence type="ECO:0000256" key="4">
    <source>
        <dbReference type="PIRSR" id="PIRSR001221-2"/>
    </source>
</evidence>
<dbReference type="GO" id="GO:0016787">
    <property type="term" value="F:hydrolase activity"/>
    <property type="evidence" value="ECO:0007669"/>
    <property type="project" value="UniProtKB-KW"/>
</dbReference>
<dbReference type="PANTHER" id="PTHR46072:SF2">
    <property type="entry name" value="AMIDASE (EUROFUNG)"/>
    <property type="match status" value="1"/>
</dbReference>
<dbReference type="AlphaFoldDB" id="A0A9P9BVJ9"/>